<feature type="region of interest" description="Disordered" evidence="1">
    <location>
        <begin position="39"/>
        <end position="61"/>
    </location>
</feature>
<feature type="region of interest" description="Disordered" evidence="1">
    <location>
        <begin position="225"/>
        <end position="246"/>
    </location>
</feature>
<dbReference type="InterPro" id="IPR045402">
    <property type="entry name" value="GAP1-N2"/>
</dbReference>
<dbReference type="Pfam" id="PF20014">
    <property type="entry name" value="GAP1-M"/>
    <property type="match status" value="1"/>
</dbReference>
<gene>
    <name evidence="5" type="ordered locus">SGR_1448</name>
</gene>
<dbReference type="Pfam" id="PF20013">
    <property type="entry name" value="GAP1-N2"/>
    <property type="match status" value="1"/>
</dbReference>
<feature type="domain" description="GTPase-associated protein 1-like C-terminal" evidence="4">
    <location>
        <begin position="371"/>
        <end position="892"/>
    </location>
</feature>
<feature type="domain" description="GTPase-associated protein 1 N-terminal" evidence="2">
    <location>
        <begin position="105"/>
        <end position="237"/>
    </location>
</feature>
<accession>B1VWF1</accession>
<sequence>MRRARPPLPRSASARKAPTRFDEGVGPVAAGVVVLGHPRGEPHVAHGADVVRPPSGQRLTQRRDSVPVLDNVAPAAADFSPRPQPYGVGTGNRARQDEEGRQMSLAQVHYTSAAPGDEGAAGRFTAVGPGVSGALLAEIEPLVRYELPGGVADRPSDSELRSLPQAFGYFVLSDGSRLIARSAPVRDTGGTGSGVRFHAHAVHLPPGVPLPDDRLPVEAWRSPHWAAATPGGPAPDPLTLPPGPTPVSEGLDDFAVSRGPWLAAVLADLRRASDAEEGAGGGPVVLVERQCADVARWLGLASVTLPRESAERLTFTTYTRRPEGSVSRVVGVGPDDAETARAAGLRVHVCAGRAPVGGADDVWAATAARVWRSRSPELFREARELPGEPFAAGPLAVTALCAGIVLGPKERAAAAGWAADRPYALDAKRTGQLVEALTSPAVDDRTGAEFDAAGRLFGALEGRCPASVTAPLAAMLVTEAVRGGNGSLELPRREAFEGPEGAEVAERLGPEILTELADTVGSRSVARTVQLLRVARLLGVDGRESLPGVVDRLAPALLAEAAAQEGPPGFAPALLELLDEQFEVRTALLGALDRIAPGDPGAVARFLERVTLPFTGTQALPHLRMCAEVPEAMATLGGDRAAVWHRVLRAAGLSPFAEPLVLRTAAGLVWEDRAPTVGEARLLLDAATSDAHRTAGTWARLVDAALSPSDAGTDEAAGLAHDLLRGFPEEIGGRERAGLLLLDLVRELRTGAPEPGWAERVRTLCARAEPVDPALRQRAHAALVERLLAPDRPGAELYDFVHGEDDELIAAYDRTARTEAVRTRLRTQPAYAADCFTVWTAHPHAGRTWPPVAAALLDEVLRPAVRGMSAEDVAEVEATVGRTGSSGRAEAFRDWNRSSALGRLGRRIAGRVRRG</sequence>
<dbReference type="AlphaFoldDB" id="B1VWF1"/>
<dbReference type="Proteomes" id="UP000001685">
    <property type="component" value="Chromosome"/>
</dbReference>
<evidence type="ECO:0000259" key="3">
    <source>
        <dbReference type="Pfam" id="PF20014"/>
    </source>
</evidence>
<dbReference type="KEGG" id="sgr:SGR_1448"/>
<evidence type="ECO:0000259" key="2">
    <source>
        <dbReference type="Pfam" id="PF20013"/>
    </source>
</evidence>
<dbReference type="Pfam" id="PF20052">
    <property type="entry name" value="GAP1-C"/>
    <property type="match status" value="1"/>
</dbReference>
<protein>
    <submittedName>
        <fullName evidence="5">Uncharacterized protein</fullName>
    </submittedName>
</protein>
<evidence type="ECO:0000259" key="4">
    <source>
        <dbReference type="Pfam" id="PF20052"/>
    </source>
</evidence>
<dbReference type="InterPro" id="IPR045401">
    <property type="entry name" value="GAP1-M"/>
</dbReference>
<reference evidence="6" key="1">
    <citation type="journal article" date="2008" name="J. Bacteriol.">
        <title>Genome sequence of the streptomycin-producing microorganism Streptomyces griseus IFO 13350.</title>
        <authorList>
            <person name="Ohnishi Y."/>
            <person name="Ishikawa J."/>
            <person name="Hara H."/>
            <person name="Suzuki H."/>
            <person name="Ikenoya M."/>
            <person name="Ikeda H."/>
            <person name="Yamashita A."/>
            <person name="Hattori M."/>
            <person name="Horinouchi S."/>
        </authorList>
    </citation>
    <scope>NUCLEOTIDE SEQUENCE [LARGE SCALE GENOMIC DNA]</scope>
    <source>
        <strain evidence="6">JCM 4626 / NBRC 13350</strain>
    </source>
</reference>
<feature type="domain" description="GTPase-associated protein 1 middle" evidence="3">
    <location>
        <begin position="252"/>
        <end position="343"/>
    </location>
</feature>
<dbReference type="HOGENOM" id="CLU_347106_0_0_11"/>
<dbReference type="EMBL" id="AP009493">
    <property type="protein sequence ID" value="BAG18277.1"/>
    <property type="molecule type" value="Genomic_DNA"/>
</dbReference>
<organism evidence="5 6">
    <name type="scientific">Streptomyces griseus subsp. griseus (strain JCM 4626 / CBS 651.72 / NBRC 13350 / KCC S-0626 / ISP 5235)</name>
    <dbReference type="NCBI Taxonomy" id="455632"/>
    <lineage>
        <taxon>Bacteria</taxon>
        <taxon>Bacillati</taxon>
        <taxon>Actinomycetota</taxon>
        <taxon>Actinomycetes</taxon>
        <taxon>Kitasatosporales</taxon>
        <taxon>Streptomycetaceae</taxon>
        <taxon>Streptomyces</taxon>
    </lineage>
</organism>
<dbReference type="InterPro" id="IPR049532">
    <property type="entry name" value="GAP1-like_C"/>
</dbReference>
<evidence type="ECO:0000313" key="5">
    <source>
        <dbReference type="EMBL" id="BAG18277.1"/>
    </source>
</evidence>
<evidence type="ECO:0000313" key="6">
    <source>
        <dbReference type="Proteomes" id="UP000001685"/>
    </source>
</evidence>
<feature type="compositionally biased region" description="Pro residues" evidence="1">
    <location>
        <begin position="232"/>
        <end position="245"/>
    </location>
</feature>
<dbReference type="eggNOG" id="ENOG5033PFY">
    <property type="taxonomic scope" value="Bacteria"/>
</dbReference>
<name>B1VWF1_STRGG</name>
<feature type="region of interest" description="Disordered" evidence="1">
    <location>
        <begin position="1"/>
        <end position="23"/>
    </location>
</feature>
<proteinExistence type="predicted"/>
<evidence type="ECO:0000256" key="1">
    <source>
        <dbReference type="SAM" id="MobiDB-lite"/>
    </source>
</evidence>